<dbReference type="InterPro" id="IPR047091">
    <property type="entry name" value="EIN3-like_DNA-bd"/>
</dbReference>
<accession>A0A9R0IKC0</accession>
<keyword evidence="7" id="KW-1185">Reference proteome</keyword>
<dbReference type="InterPro" id="IPR023278">
    <property type="entry name" value="Ethylene_insens-like_DNA-bd"/>
</dbReference>
<dbReference type="PANTHER" id="PTHR33305">
    <property type="entry name" value="ETHYLENE INSENSITIVE 3-LIKE 2 PROTEIN"/>
    <property type="match status" value="1"/>
</dbReference>
<keyword evidence="3" id="KW-0936">Ethylene signaling pathway</keyword>
<feature type="region of interest" description="Disordered" evidence="5">
    <location>
        <begin position="1"/>
        <end position="25"/>
    </location>
</feature>
<dbReference type="AlphaFoldDB" id="A0A9R0IKC0"/>
<dbReference type="KEGG" id="soe:110790449"/>
<sequence length="490" mass="55945">MVEIYEELMDPSSGGETSESETEELNYADLKKRMWKDEVRMKKLKAVKHASEVEGDESIGDSKMMDDDAATSVVREEKSRRKKMLRSQDAILKYMVKLMEVCKAQGFVYGIIPEKGKPVTGSSDSLRKWWRETVKFEQSAPHSLQQLIPVIAECAALNHETSTSFLHMLQDLQDTTLGSLLSALMQHCIPAQRRFPLERGLPPPWWPTGDEVWWGQQGPLSVEQGPPPYRKPHDLKKAWKVSVLSAVIKHMSTDFNRMTRLVKKSKCLQAKMTAKDTATWSKVVDREEALLQLTNRCLRITDEGGDADVDGDEDGDEGMAQSCKLDQNKRKAGVFNYQETEMDKYSKRDHELPCDMSPGFVSAYSLLAANYDNCHNLAVELQIPDSSHDSTTLPPSPWSWDGHVQPSEEEAEVMSNTDDITTMQVTGEHHQTYMQCHRLNQTEYWEFDHVPQLGLDTPYRFHDHEQDMNEQAAETSIWDLPYQEPNDDID</sequence>
<proteinExistence type="inferred from homology"/>
<reference evidence="7" key="1">
    <citation type="journal article" date="2021" name="Nat. Commun.">
        <title>Genomic analyses provide insights into spinach domestication and the genetic basis of agronomic traits.</title>
        <authorList>
            <person name="Cai X."/>
            <person name="Sun X."/>
            <person name="Xu C."/>
            <person name="Sun H."/>
            <person name="Wang X."/>
            <person name="Ge C."/>
            <person name="Zhang Z."/>
            <person name="Wang Q."/>
            <person name="Fei Z."/>
            <person name="Jiao C."/>
            <person name="Wang Q."/>
        </authorList>
    </citation>
    <scope>NUCLEOTIDE SEQUENCE [LARGE SCALE GENOMIC DNA]</scope>
    <source>
        <strain evidence="7">cv. Varoflay</strain>
    </source>
</reference>
<keyword evidence="4" id="KW-0539">Nucleus</keyword>
<dbReference type="GeneID" id="110790449"/>
<evidence type="ECO:0000256" key="5">
    <source>
        <dbReference type="SAM" id="MobiDB-lite"/>
    </source>
</evidence>
<evidence type="ECO:0000256" key="3">
    <source>
        <dbReference type="ARBA" id="ARBA00022745"/>
    </source>
</evidence>
<dbReference type="InterPro" id="IPR006957">
    <property type="entry name" value="EIN3"/>
</dbReference>
<protein>
    <submittedName>
        <fullName evidence="8">ETHYLENE INSENSITIVE 3-like 5 protein</fullName>
    </submittedName>
</protein>
<evidence type="ECO:0000313" key="8">
    <source>
        <dbReference type="RefSeq" id="XP_021850926.2"/>
    </source>
</evidence>
<dbReference type="Pfam" id="PF04873">
    <property type="entry name" value="EIN3_DNA-bd"/>
    <property type="match status" value="1"/>
</dbReference>
<dbReference type="PANTHER" id="PTHR33305:SF29">
    <property type="entry name" value="ETHYLENE INSENSITIVE 3-LIKE 5 PROTEIN"/>
    <property type="match status" value="1"/>
</dbReference>
<dbReference type="Proteomes" id="UP000813463">
    <property type="component" value="Chromosome 4"/>
</dbReference>
<dbReference type="GO" id="GO:0003700">
    <property type="term" value="F:DNA-binding transcription factor activity"/>
    <property type="evidence" value="ECO:0000318"/>
    <property type="project" value="GO_Central"/>
</dbReference>
<comment type="subcellular location">
    <subcellularLocation>
        <location evidence="1">Nucleus</location>
    </subcellularLocation>
</comment>
<dbReference type="GO" id="GO:0009873">
    <property type="term" value="P:ethylene-activated signaling pathway"/>
    <property type="evidence" value="ECO:0007669"/>
    <property type="project" value="UniProtKB-KW"/>
</dbReference>
<evidence type="ECO:0000256" key="1">
    <source>
        <dbReference type="ARBA" id="ARBA00004123"/>
    </source>
</evidence>
<evidence type="ECO:0000259" key="6">
    <source>
        <dbReference type="Pfam" id="PF04873"/>
    </source>
</evidence>
<feature type="region of interest" description="Disordered" evidence="5">
    <location>
        <begin position="467"/>
        <end position="490"/>
    </location>
</feature>
<dbReference type="SUPFAM" id="SSF116768">
    <property type="entry name" value="DNA-binding domain of EIN3-like"/>
    <property type="match status" value="1"/>
</dbReference>
<dbReference type="GO" id="GO:0003677">
    <property type="term" value="F:DNA binding"/>
    <property type="evidence" value="ECO:0000318"/>
    <property type="project" value="GO_Central"/>
</dbReference>
<dbReference type="GO" id="GO:0005634">
    <property type="term" value="C:nucleus"/>
    <property type="evidence" value="ECO:0007669"/>
    <property type="project" value="UniProtKB-SubCell"/>
</dbReference>
<dbReference type="Gene3D" id="1.10.3180.10">
    <property type="entry name" value="DNA-binding domain of EIN3-like"/>
    <property type="match status" value="2"/>
</dbReference>
<organism evidence="7 8">
    <name type="scientific">Spinacia oleracea</name>
    <name type="common">Spinach</name>
    <dbReference type="NCBI Taxonomy" id="3562"/>
    <lineage>
        <taxon>Eukaryota</taxon>
        <taxon>Viridiplantae</taxon>
        <taxon>Streptophyta</taxon>
        <taxon>Embryophyta</taxon>
        <taxon>Tracheophyta</taxon>
        <taxon>Spermatophyta</taxon>
        <taxon>Magnoliopsida</taxon>
        <taxon>eudicotyledons</taxon>
        <taxon>Gunneridae</taxon>
        <taxon>Pentapetalae</taxon>
        <taxon>Caryophyllales</taxon>
        <taxon>Chenopodiaceae</taxon>
        <taxon>Chenopodioideae</taxon>
        <taxon>Anserineae</taxon>
        <taxon>Spinacia</taxon>
    </lineage>
</organism>
<evidence type="ECO:0000313" key="7">
    <source>
        <dbReference type="Proteomes" id="UP000813463"/>
    </source>
</evidence>
<evidence type="ECO:0000256" key="4">
    <source>
        <dbReference type="ARBA" id="ARBA00023242"/>
    </source>
</evidence>
<comment type="similarity">
    <text evidence="2">Belongs to the EIN3 family.</text>
</comment>
<name>A0A9R0IKC0_SPIOL</name>
<evidence type="ECO:0000256" key="2">
    <source>
        <dbReference type="ARBA" id="ARBA00009416"/>
    </source>
</evidence>
<dbReference type="RefSeq" id="XP_021850926.2">
    <property type="nucleotide sequence ID" value="XM_021995234.2"/>
</dbReference>
<reference evidence="8" key="2">
    <citation type="submission" date="2025-08" db="UniProtKB">
        <authorList>
            <consortium name="RefSeq"/>
        </authorList>
    </citation>
    <scope>IDENTIFICATION</scope>
    <source>
        <tissue evidence="8">Leaf</tissue>
    </source>
</reference>
<gene>
    <name evidence="8" type="primary">LOC110790449</name>
</gene>
<feature type="domain" description="Ethylene insensitive 3-like DNA-binding" evidence="6">
    <location>
        <begin position="29"/>
        <end position="288"/>
    </location>
</feature>